<protein>
    <submittedName>
        <fullName evidence="1">Uncharacterized protein</fullName>
    </submittedName>
</protein>
<accession>A0AAE9WBI3</accession>
<keyword evidence="2" id="KW-1185">Reference proteome</keyword>
<evidence type="ECO:0000313" key="2">
    <source>
        <dbReference type="Proteomes" id="UP001212411"/>
    </source>
</evidence>
<dbReference type="AlphaFoldDB" id="A0AAE9WBI3"/>
<dbReference type="RefSeq" id="XP_056036837.1">
    <property type="nucleotide sequence ID" value="XM_056180257.1"/>
</dbReference>
<dbReference type="Proteomes" id="UP001212411">
    <property type="component" value="Chromosome 1"/>
</dbReference>
<proteinExistence type="predicted"/>
<dbReference type="KEGG" id="som:SOMG_01464"/>
<dbReference type="GeneID" id="80874946"/>
<sequence length="123" mass="14333">MWEGQSPWCSVQDAKETPAAPWGFSSFLDAIAYRFVSQQNELYLEAFYDGFFNEYHQPSTINHKPQTSNLKPQTVNHPNHVYPPSFSVHRFVYYPIVPFVRIRVLHRSLSLLILAKSAHLRLL</sequence>
<organism evidence="1 2">
    <name type="scientific">Schizosaccharomyces osmophilus</name>
    <dbReference type="NCBI Taxonomy" id="2545709"/>
    <lineage>
        <taxon>Eukaryota</taxon>
        <taxon>Fungi</taxon>
        <taxon>Dikarya</taxon>
        <taxon>Ascomycota</taxon>
        <taxon>Taphrinomycotina</taxon>
        <taxon>Schizosaccharomycetes</taxon>
        <taxon>Schizosaccharomycetales</taxon>
        <taxon>Schizosaccharomycetaceae</taxon>
        <taxon>Schizosaccharomyces</taxon>
    </lineage>
</organism>
<dbReference type="EMBL" id="CP115611">
    <property type="protein sequence ID" value="WBW72594.1"/>
    <property type="molecule type" value="Genomic_DNA"/>
</dbReference>
<evidence type="ECO:0000313" key="1">
    <source>
        <dbReference type="EMBL" id="WBW72594.1"/>
    </source>
</evidence>
<name>A0AAE9WBI3_9SCHI</name>
<reference evidence="1 2" key="1">
    <citation type="journal article" date="2023" name="G3 (Bethesda)">
        <title>A high-quality reference genome for the fission yeast Schizosaccharomyces osmophilus.</title>
        <authorList>
            <person name="Jia G.S."/>
            <person name="Zhang W.C."/>
            <person name="Liang Y."/>
            <person name="Liu X.H."/>
            <person name="Rhind N."/>
            <person name="Pidoux A."/>
            <person name="Brysch-Herzberg M."/>
            <person name="Du L.L."/>
        </authorList>
    </citation>
    <scope>NUCLEOTIDE SEQUENCE [LARGE SCALE GENOMIC DNA]</scope>
    <source>
        <strain evidence="1 2">CBS 15793</strain>
    </source>
</reference>
<gene>
    <name evidence="1" type="ORF">SOMG_01464</name>
</gene>